<accession>A0A3D8Y7F5</accession>
<feature type="domain" description="DUF6161" evidence="2">
    <location>
        <begin position="189"/>
        <end position="402"/>
    </location>
</feature>
<dbReference type="Pfam" id="PF19658">
    <property type="entry name" value="DUF6161"/>
    <property type="match status" value="1"/>
</dbReference>
<protein>
    <recommendedName>
        <fullName evidence="2">DUF6161 domain-containing protein</fullName>
    </recommendedName>
</protein>
<evidence type="ECO:0000313" key="3">
    <source>
        <dbReference type="EMBL" id="REA58181.1"/>
    </source>
</evidence>
<keyword evidence="1" id="KW-1133">Transmembrane helix</keyword>
<dbReference type="RefSeq" id="WP_115832997.1">
    <property type="nucleotide sequence ID" value="NZ_QNUL01000022.1"/>
</dbReference>
<evidence type="ECO:0000259" key="2">
    <source>
        <dbReference type="Pfam" id="PF19658"/>
    </source>
</evidence>
<dbReference type="Proteomes" id="UP000256373">
    <property type="component" value="Unassembled WGS sequence"/>
</dbReference>
<feature type="transmembrane region" description="Helical" evidence="1">
    <location>
        <begin position="321"/>
        <end position="339"/>
    </location>
</feature>
<reference evidence="3 4" key="1">
    <citation type="submission" date="2018-07" db="EMBL/GenBank/DDBJ databases">
        <title>Dyadobacter roseus sp. nov., isolated from rose rhizosphere soil.</title>
        <authorList>
            <person name="Chen L."/>
        </authorList>
    </citation>
    <scope>NUCLEOTIDE SEQUENCE [LARGE SCALE GENOMIC DNA]</scope>
    <source>
        <strain evidence="3 4">RS19</strain>
    </source>
</reference>
<proteinExistence type="predicted"/>
<dbReference type="AlphaFoldDB" id="A0A3D8Y7F5"/>
<dbReference type="OrthoDB" id="6193541at2"/>
<keyword evidence="1" id="KW-0472">Membrane</keyword>
<keyword evidence="1" id="KW-0812">Transmembrane</keyword>
<feature type="transmembrane region" description="Helical" evidence="1">
    <location>
        <begin position="281"/>
        <end position="301"/>
    </location>
</feature>
<sequence>MTPSEFTLLISESYHAESLNSFKHTLNFSKIKIKLDFEGISSLYQFIYKQNQGWQKWLTDRPSLENNDEFKTSINFFKNLETGFLNYTKGDLGNLISYAKNSIQNSDKILTYDCPETVFLIDIATNFPNSLQTAYQYFVESIRASDLSRDSFIGYLWAYEFDTKGKSEITKRKKAEKTSIAFQQEATNKYYNDAETLLVQQISNTEKKYQDFTRGIEDFQSQKEKLYNDWFSSTSDTFGTFNTDSNTKIKALEDLYSEKLKLEEPAKYWETRAKKMNERGWDFAHCLIALVVCTGIFLGFLLWHLPDTIFLSFLGDDKSAAVRWSIIFITFISFIAYAVKALTKAMFSAFHLASDCNERHTLTYFYLSLKKDTTIDKEEKQLIMQSLFSRADTGLLKDDSSPSMPGLIEKIVSK</sequence>
<name>A0A3D8Y7F5_9BACT</name>
<evidence type="ECO:0000313" key="4">
    <source>
        <dbReference type="Proteomes" id="UP000256373"/>
    </source>
</evidence>
<dbReference type="EMBL" id="QNUL01000022">
    <property type="protein sequence ID" value="REA58181.1"/>
    <property type="molecule type" value="Genomic_DNA"/>
</dbReference>
<gene>
    <name evidence="3" type="ORF">DSL64_21475</name>
</gene>
<dbReference type="InterPro" id="IPR046159">
    <property type="entry name" value="DUF6161"/>
</dbReference>
<comment type="caution">
    <text evidence="3">The sequence shown here is derived from an EMBL/GenBank/DDBJ whole genome shotgun (WGS) entry which is preliminary data.</text>
</comment>
<evidence type="ECO:0000256" key="1">
    <source>
        <dbReference type="SAM" id="Phobius"/>
    </source>
</evidence>
<organism evidence="3 4">
    <name type="scientific">Dyadobacter luteus</name>
    <dbReference type="NCBI Taxonomy" id="2259619"/>
    <lineage>
        <taxon>Bacteria</taxon>
        <taxon>Pseudomonadati</taxon>
        <taxon>Bacteroidota</taxon>
        <taxon>Cytophagia</taxon>
        <taxon>Cytophagales</taxon>
        <taxon>Spirosomataceae</taxon>
        <taxon>Dyadobacter</taxon>
    </lineage>
</organism>
<keyword evidence="4" id="KW-1185">Reference proteome</keyword>